<comment type="caution">
    <text evidence="1">The sequence shown here is derived from an EMBL/GenBank/DDBJ whole genome shotgun (WGS) entry which is preliminary data.</text>
</comment>
<gene>
    <name evidence="1" type="ORF">PSON_ATCC_30995.1.T1340105</name>
</gene>
<evidence type="ECO:0000313" key="1">
    <source>
        <dbReference type="EMBL" id="CAD8121803.1"/>
    </source>
</evidence>
<protein>
    <submittedName>
        <fullName evidence="1">Uncharacterized protein</fullName>
    </submittedName>
</protein>
<organism evidence="1 2">
    <name type="scientific">Paramecium sonneborni</name>
    <dbReference type="NCBI Taxonomy" id="65129"/>
    <lineage>
        <taxon>Eukaryota</taxon>
        <taxon>Sar</taxon>
        <taxon>Alveolata</taxon>
        <taxon>Ciliophora</taxon>
        <taxon>Intramacronucleata</taxon>
        <taxon>Oligohymenophorea</taxon>
        <taxon>Peniculida</taxon>
        <taxon>Parameciidae</taxon>
        <taxon>Paramecium</taxon>
    </lineage>
</organism>
<reference evidence="1" key="1">
    <citation type="submission" date="2021-01" db="EMBL/GenBank/DDBJ databases">
        <authorList>
            <consortium name="Genoscope - CEA"/>
            <person name="William W."/>
        </authorList>
    </citation>
    <scope>NUCLEOTIDE SEQUENCE</scope>
</reference>
<proteinExistence type="predicted"/>
<dbReference type="EMBL" id="CAJJDN010000134">
    <property type="protein sequence ID" value="CAD8121803.1"/>
    <property type="molecule type" value="Genomic_DNA"/>
</dbReference>
<dbReference type="AlphaFoldDB" id="A0A8S1R396"/>
<evidence type="ECO:0000313" key="2">
    <source>
        <dbReference type="Proteomes" id="UP000692954"/>
    </source>
</evidence>
<dbReference type="Proteomes" id="UP000692954">
    <property type="component" value="Unassembled WGS sequence"/>
</dbReference>
<keyword evidence="2" id="KW-1185">Reference proteome</keyword>
<name>A0A8S1R396_9CILI</name>
<sequence>MQSKKGQNQMKEEIQQYKLDKYKPLQFFRIFDKTTSEYNNNINQIPYEYGFMGDEHCFIIWGWTKFNLKVIIETII</sequence>
<accession>A0A8S1R396</accession>